<evidence type="ECO:0000313" key="4">
    <source>
        <dbReference type="Proteomes" id="UP000276542"/>
    </source>
</evidence>
<comment type="caution">
    <text evidence="3">The sequence shown here is derived from an EMBL/GenBank/DDBJ whole genome shotgun (WGS) entry which is preliminary data.</text>
</comment>
<feature type="compositionally biased region" description="Low complexity" evidence="1">
    <location>
        <begin position="33"/>
        <end position="45"/>
    </location>
</feature>
<dbReference type="AlphaFoldDB" id="A0A3A5H9F4"/>
<reference evidence="4" key="1">
    <citation type="submission" date="2018-09" db="EMBL/GenBank/DDBJ databases">
        <authorList>
            <person name="Zhu H."/>
        </authorList>
    </citation>
    <scope>NUCLEOTIDE SEQUENCE [LARGE SCALE GENOMIC DNA]</scope>
    <source>
        <strain evidence="4">K1W22B-1</strain>
    </source>
</reference>
<accession>A0A3A5H9F4</accession>
<dbReference type="Proteomes" id="UP000276542">
    <property type="component" value="Unassembled WGS sequence"/>
</dbReference>
<feature type="chain" id="PRO_5039583545" description="Lipoprotein with Yx(FWY)xxD motif" evidence="2">
    <location>
        <begin position="25"/>
        <end position="176"/>
    </location>
</feature>
<evidence type="ECO:0000313" key="3">
    <source>
        <dbReference type="EMBL" id="RJS47246.1"/>
    </source>
</evidence>
<gene>
    <name evidence="3" type="ORF">D4739_14130</name>
</gene>
<protein>
    <recommendedName>
        <fullName evidence="5">Lipoprotein with Yx(FWY)xxD motif</fullName>
    </recommendedName>
</protein>
<evidence type="ECO:0008006" key="5">
    <source>
        <dbReference type="Google" id="ProtNLM"/>
    </source>
</evidence>
<dbReference type="OrthoDB" id="597632at2"/>
<dbReference type="InterPro" id="IPR005297">
    <property type="entry name" value="Lipoprotein_repeat"/>
</dbReference>
<sequence>MRTTRRLRAASVVVLVLVSASCGTDDNGAERGSTPTSQSPSTSKSGVTETPGSDAPTTSGTTITTATSEFGDVLWGPDRQVVYIWEKEPSGTAECYDDCAVAWPPVLTTGDPVAAGAVNAELLGTTTRRDGSMQVTYNGHPLYYYAHEGPGEVKCHDISTHGGLWWVITPAGERAE</sequence>
<name>A0A3A5H9F4_9ACTN</name>
<dbReference type="PANTHER" id="PTHR39335:SF1">
    <property type="entry name" value="BLL4220 PROTEIN"/>
    <property type="match status" value="1"/>
</dbReference>
<dbReference type="Pfam" id="PF03640">
    <property type="entry name" value="Lipoprotein_15"/>
    <property type="match status" value="2"/>
</dbReference>
<evidence type="ECO:0000256" key="2">
    <source>
        <dbReference type="SAM" id="SignalP"/>
    </source>
</evidence>
<keyword evidence="2" id="KW-0732">Signal</keyword>
<evidence type="ECO:0000256" key="1">
    <source>
        <dbReference type="SAM" id="MobiDB-lite"/>
    </source>
</evidence>
<dbReference type="RefSeq" id="WP_120061212.1">
    <property type="nucleotide sequence ID" value="NZ_QYRP01000002.1"/>
</dbReference>
<dbReference type="GO" id="GO:0043448">
    <property type="term" value="P:alkane catabolic process"/>
    <property type="evidence" value="ECO:0007669"/>
    <property type="project" value="TreeGrafter"/>
</dbReference>
<keyword evidence="4" id="KW-1185">Reference proteome</keyword>
<feature type="signal peptide" evidence="2">
    <location>
        <begin position="1"/>
        <end position="24"/>
    </location>
</feature>
<organism evidence="3 4">
    <name type="scientific">Nocardioides cavernaquae</name>
    <dbReference type="NCBI Taxonomy" id="2321396"/>
    <lineage>
        <taxon>Bacteria</taxon>
        <taxon>Bacillati</taxon>
        <taxon>Actinomycetota</taxon>
        <taxon>Actinomycetes</taxon>
        <taxon>Propionibacteriales</taxon>
        <taxon>Nocardioidaceae</taxon>
        <taxon>Nocardioides</taxon>
    </lineage>
</organism>
<feature type="region of interest" description="Disordered" evidence="1">
    <location>
        <begin position="24"/>
        <end position="64"/>
    </location>
</feature>
<dbReference type="EMBL" id="QYRP01000002">
    <property type="protein sequence ID" value="RJS47246.1"/>
    <property type="molecule type" value="Genomic_DNA"/>
</dbReference>
<proteinExistence type="predicted"/>
<dbReference type="PANTHER" id="PTHR39335">
    <property type="entry name" value="BLL4220 PROTEIN"/>
    <property type="match status" value="1"/>
</dbReference>
<dbReference type="PROSITE" id="PS51257">
    <property type="entry name" value="PROKAR_LIPOPROTEIN"/>
    <property type="match status" value="1"/>
</dbReference>